<feature type="transmembrane region" description="Helical" evidence="1">
    <location>
        <begin position="87"/>
        <end position="108"/>
    </location>
</feature>
<dbReference type="Pfam" id="PF10067">
    <property type="entry name" value="DUF2306"/>
    <property type="match status" value="1"/>
</dbReference>
<dbReference type="EMBL" id="WHNZ01000022">
    <property type="protein sequence ID" value="NOV00711.1"/>
    <property type="molecule type" value="Genomic_DNA"/>
</dbReference>
<evidence type="ECO:0000313" key="2">
    <source>
        <dbReference type="EMBL" id="NOV00711.1"/>
    </source>
</evidence>
<sequence length="179" mass="20589">MNAKDAGFVTIKLRKPDFALEPWVYVLYAHIVTAVLAIVIGPFQLFWKPVGLKGIRRHRLLGYLYVLSISISGLVSIYLSLYATGGWRAGLGFFTLDVLWMAATWISVKKIIADKNIRKHKEWMLRSYSLTFAAVTLRLLLPLLLLVYEGNFIPAYQTVAWLCWIPNLLVMEIIIRYRK</sequence>
<accession>A0ABX1ZL61</accession>
<keyword evidence="1" id="KW-0472">Membrane</keyword>
<feature type="transmembrane region" description="Helical" evidence="1">
    <location>
        <begin position="23"/>
        <end position="48"/>
    </location>
</feature>
<dbReference type="Proteomes" id="UP000618579">
    <property type="component" value="Unassembled WGS sequence"/>
</dbReference>
<evidence type="ECO:0000256" key="1">
    <source>
        <dbReference type="SAM" id="Phobius"/>
    </source>
</evidence>
<keyword evidence="1" id="KW-0812">Transmembrane</keyword>
<evidence type="ECO:0000313" key="3">
    <source>
        <dbReference type="Proteomes" id="UP000618579"/>
    </source>
</evidence>
<proteinExistence type="predicted"/>
<protein>
    <submittedName>
        <fullName evidence="2">DUF2306 domain-containing protein</fullName>
    </submittedName>
</protein>
<feature type="transmembrane region" description="Helical" evidence="1">
    <location>
        <begin position="154"/>
        <end position="175"/>
    </location>
</feature>
<organism evidence="2 3">
    <name type="scientific">Paenibacillus planticolens</name>
    <dbReference type="NCBI Taxonomy" id="2654976"/>
    <lineage>
        <taxon>Bacteria</taxon>
        <taxon>Bacillati</taxon>
        <taxon>Bacillota</taxon>
        <taxon>Bacilli</taxon>
        <taxon>Bacillales</taxon>
        <taxon>Paenibacillaceae</taxon>
        <taxon>Paenibacillus</taxon>
    </lineage>
</organism>
<keyword evidence="3" id="KW-1185">Reference proteome</keyword>
<keyword evidence="1" id="KW-1133">Transmembrane helix</keyword>
<gene>
    <name evidence="2" type="ORF">GC097_11870</name>
</gene>
<feature type="transmembrane region" description="Helical" evidence="1">
    <location>
        <begin position="128"/>
        <end position="148"/>
    </location>
</feature>
<comment type="caution">
    <text evidence="2">The sequence shown here is derived from an EMBL/GenBank/DDBJ whole genome shotgun (WGS) entry which is preliminary data.</text>
</comment>
<reference evidence="2 3" key="1">
    <citation type="submission" date="2019-10" db="EMBL/GenBank/DDBJ databases">
        <title>Description of Paenibacillus pedi sp. nov.</title>
        <authorList>
            <person name="Carlier A."/>
            <person name="Qi S."/>
        </authorList>
    </citation>
    <scope>NUCLEOTIDE SEQUENCE [LARGE SCALE GENOMIC DNA]</scope>
    <source>
        <strain evidence="2 3">LMG 31457</strain>
    </source>
</reference>
<dbReference type="InterPro" id="IPR018750">
    <property type="entry name" value="DUF2306_membrane"/>
</dbReference>
<feature type="transmembrane region" description="Helical" evidence="1">
    <location>
        <begin position="60"/>
        <end position="81"/>
    </location>
</feature>
<name>A0ABX1ZL61_9BACL</name>